<evidence type="ECO:0000256" key="3">
    <source>
        <dbReference type="ARBA" id="ARBA00022692"/>
    </source>
</evidence>
<feature type="transmembrane region" description="Helical" evidence="6">
    <location>
        <begin position="109"/>
        <end position="126"/>
    </location>
</feature>
<dbReference type="OrthoDB" id="1653617at2"/>
<comment type="subcellular location">
    <subcellularLocation>
        <location evidence="1">Cell membrane</location>
        <topology evidence="1">Multi-pass membrane protein</topology>
    </subcellularLocation>
</comment>
<protein>
    <submittedName>
        <fullName evidence="7">Uncharacterized protein</fullName>
    </submittedName>
</protein>
<proteinExistence type="predicted"/>
<evidence type="ECO:0000256" key="2">
    <source>
        <dbReference type="ARBA" id="ARBA00022475"/>
    </source>
</evidence>
<name>A0A1Q2D7H2_9ENTE</name>
<keyword evidence="5 6" id="KW-0472">Membrane</keyword>
<evidence type="ECO:0000313" key="8">
    <source>
        <dbReference type="Proteomes" id="UP000188246"/>
    </source>
</evidence>
<dbReference type="KEGG" id="vpi:BW732_08760"/>
<keyword evidence="4 6" id="KW-1133">Transmembrane helix</keyword>
<evidence type="ECO:0000256" key="6">
    <source>
        <dbReference type="SAM" id="Phobius"/>
    </source>
</evidence>
<reference evidence="7 8" key="1">
    <citation type="journal article" date="2010" name="Int. J. Syst. Evol. Microbiol.">
        <title>Vagococcus penaei sp. nov., isolated from spoilage microbiota of cooked shrimp (Penaeus vannamei).</title>
        <authorList>
            <person name="Jaffres E."/>
            <person name="Prevost H."/>
            <person name="Rossero A."/>
            <person name="Joffraud J.J."/>
            <person name="Dousset X."/>
        </authorList>
    </citation>
    <scope>NUCLEOTIDE SEQUENCE [LARGE SCALE GENOMIC DNA]</scope>
    <source>
        <strain evidence="7 8">CD276</strain>
    </source>
</reference>
<feature type="transmembrane region" description="Helical" evidence="6">
    <location>
        <begin position="60"/>
        <end position="77"/>
    </location>
</feature>
<evidence type="ECO:0000256" key="5">
    <source>
        <dbReference type="ARBA" id="ARBA00023136"/>
    </source>
</evidence>
<dbReference type="AlphaFoldDB" id="A0A1Q2D7H2"/>
<keyword evidence="2" id="KW-1003">Cell membrane</keyword>
<sequence length="192" mass="21552">MHYGRFHLGLRTLKTALAVMACIIFFHLTDRGSPMVATLSAVFALREDLPTTIDFGKSRILGNTVGGLNAFFYYLLHQEIANKALAETLLIPLFVALTIIISISLNNQAGIIGGVATLLFITFSIPKDESFLYAFHRVIDTFIGTFFAISMNYVIKSPLEDKTETIHEKLVKISNKEKEIEQLKQEIKELKK</sequence>
<keyword evidence="8" id="KW-1185">Reference proteome</keyword>
<dbReference type="EMBL" id="CP019609">
    <property type="protein sequence ID" value="AQP54302.1"/>
    <property type="molecule type" value="Genomic_DNA"/>
</dbReference>
<keyword evidence="3 6" id="KW-0812">Transmembrane</keyword>
<dbReference type="GO" id="GO:0005886">
    <property type="term" value="C:plasma membrane"/>
    <property type="evidence" value="ECO:0007669"/>
    <property type="project" value="UniProtKB-SubCell"/>
</dbReference>
<accession>A0A1Q2D7H2</accession>
<dbReference type="InterPro" id="IPR010343">
    <property type="entry name" value="ArAE_1"/>
</dbReference>
<dbReference type="RefSeq" id="WP_077276378.1">
    <property type="nucleotide sequence ID" value="NZ_CP019609.1"/>
</dbReference>
<evidence type="ECO:0000256" key="1">
    <source>
        <dbReference type="ARBA" id="ARBA00004651"/>
    </source>
</evidence>
<evidence type="ECO:0000256" key="4">
    <source>
        <dbReference type="ARBA" id="ARBA00022989"/>
    </source>
</evidence>
<organism evidence="7 8">
    <name type="scientific">Vagococcus penaei</name>
    <dbReference type="NCBI Taxonomy" id="633807"/>
    <lineage>
        <taxon>Bacteria</taxon>
        <taxon>Bacillati</taxon>
        <taxon>Bacillota</taxon>
        <taxon>Bacilli</taxon>
        <taxon>Lactobacillales</taxon>
        <taxon>Enterococcaceae</taxon>
        <taxon>Vagococcus</taxon>
    </lineage>
</organism>
<gene>
    <name evidence="7" type="ORF">BW732_08760</name>
</gene>
<feature type="transmembrane region" description="Helical" evidence="6">
    <location>
        <begin position="138"/>
        <end position="155"/>
    </location>
</feature>
<dbReference type="Proteomes" id="UP000188246">
    <property type="component" value="Chromosome"/>
</dbReference>
<evidence type="ECO:0000313" key="7">
    <source>
        <dbReference type="EMBL" id="AQP54302.1"/>
    </source>
</evidence>
<dbReference type="STRING" id="633807.BW732_08760"/>
<dbReference type="Pfam" id="PF06081">
    <property type="entry name" value="ArAE_1"/>
    <property type="match status" value="1"/>
</dbReference>